<dbReference type="InterPro" id="IPR024134">
    <property type="entry name" value="SOD_Cu/Zn_/chaperone"/>
</dbReference>
<dbReference type="GO" id="GO:0006801">
    <property type="term" value="P:superoxide metabolic process"/>
    <property type="evidence" value="ECO:0007669"/>
    <property type="project" value="InterPro"/>
</dbReference>
<gene>
    <name evidence="3" type="ORF">IAB00_00375</name>
</gene>
<evidence type="ECO:0000313" key="3">
    <source>
        <dbReference type="EMBL" id="HIU09701.1"/>
    </source>
</evidence>
<dbReference type="InterPro" id="IPR036423">
    <property type="entry name" value="SOD-like_Cu/Zn_dom_sf"/>
</dbReference>
<dbReference type="GO" id="GO:0005507">
    <property type="term" value="F:copper ion binding"/>
    <property type="evidence" value="ECO:0007669"/>
    <property type="project" value="InterPro"/>
</dbReference>
<dbReference type="EMBL" id="DVMH01000003">
    <property type="protein sequence ID" value="HIU09701.1"/>
    <property type="molecule type" value="Genomic_DNA"/>
</dbReference>
<dbReference type="Pfam" id="PF00080">
    <property type="entry name" value="Sod_Cu"/>
    <property type="match status" value="1"/>
</dbReference>
<proteinExistence type="inferred from homology"/>
<evidence type="ECO:0000313" key="4">
    <source>
        <dbReference type="Proteomes" id="UP000824124"/>
    </source>
</evidence>
<dbReference type="InterPro" id="IPR001424">
    <property type="entry name" value="SOD_Cu_Zn_dom"/>
</dbReference>
<reference evidence="3" key="1">
    <citation type="submission" date="2020-10" db="EMBL/GenBank/DDBJ databases">
        <authorList>
            <person name="Gilroy R."/>
        </authorList>
    </citation>
    <scope>NUCLEOTIDE SEQUENCE</scope>
    <source>
        <strain evidence="3">2830</strain>
    </source>
</reference>
<evidence type="ECO:0000256" key="1">
    <source>
        <dbReference type="ARBA" id="ARBA00010457"/>
    </source>
</evidence>
<dbReference type="PANTHER" id="PTHR10003">
    <property type="entry name" value="SUPEROXIDE DISMUTASE CU-ZN -RELATED"/>
    <property type="match status" value="1"/>
</dbReference>
<comment type="caution">
    <text evidence="3">The sequence shown here is derived from an EMBL/GenBank/DDBJ whole genome shotgun (WGS) entry which is preliminary data.</text>
</comment>
<organism evidence="3 4">
    <name type="scientific">Candidatus Avidehalobacter gallistercoris</name>
    <dbReference type="NCBI Taxonomy" id="2840694"/>
    <lineage>
        <taxon>Bacteria</taxon>
        <taxon>Bacillati</taxon>
        <taxon>Bacillota</taxon>
        <taxon>Clostridia</taxon>
        <taxon>Eubacteriales</taxon>
        <taxon>Peptococcaceae</taxon>
        <taxon>Peptococcaceae incertae sedis</taxon>
        <taxon>Candidatus Avidehalobacter</taxon>
    </lineage>
</organism>
<evidence type="ECO:0000259" key="2">
    <source>
        <dbReference type="Pfam" id="PF00080"/>
    </source>
</evidence>
<comment type="similarity">
    <text evidence="1">Belongs to the Cu-Zn superoxide dismutase family.</text>
</comment>
<sequence length="146" mass="15239">MYIPTERLIAVACLAGGPANTELCGDVKFYQTSGGTLVVADVYNLPAEDGVFALHVHAGKSCEGEEFSESDGHFNPTGQPHPYHAGDLPPLFAAHGHALLAVLTDRFTPEEVLGRTVIVHAGVDDFTSQPAGNSGAKIACGVIRAV</sequence>
<accession>A0A9D1HJW8</accession>
<dbReference type="AlphaFoldDB" id="A0A9D1HJW8"/>
<protein>
    <submittedName>
        <fullName evidence="3">Superoxide dismutase family protein</fullName>
    </submittedName>
</protein>
<name>A0A9D1HJW8_9FIRM</name>
<dbReference type="Proteomes" id="UP000824124">
    <property type="component" value="Unassembled WGS sequence"/>
</dbReference>
<dbReference type="SUPFAM" id="SSF49329">
    <property type="entry name" value="Cu,Zn superoxide dismutase-like"/>
    <property type="match status" value="1"/>
</dbReference>
<dbReference type="Gene3D" id="2.60.40.200">
    <property type="entry name" value="Superoxide dismutase, copper/zinc binding domain"/>
    <property type="match status" value="1"/>
</dbReference>
<reference evidence="3" key="2">
    <citation type="journal article" date="2021" name="PeerJ">
        <title>Extensive microbial diversity within the chicken gut microbiome revealed by metagenomics and culture.</title>
        <authorList>
            <person name="Gilroy R."/>
            <person name="Ravi A."/>
            <person name="Getino M."/>
            <person name="Pursley I."/>
            <person name="Horton D.L."/>
            <person name="Alikhan N.F."/>
            <person name="Baker D."/>
            <person name="Gharbi K."/>
            <person name="Hall N."/>
            <person name="Watson M."/>
            <person name="Adriaenssens E.M."/>
            <person name="Foster-Nyarko E."/>
            <person name="Jarju S."/>
            <person name="Secka A."/>
            <person name="Antonio M."/>
            <person name="Oren A."/>
            <person name="Chaudhuri R.R."/>
            <person name="La Ragione R."/>
            <person name="Hildebrand F."/>
            <person name="Pallen M.J."/>
        </authorList>
    </citation>
    <scope>NUCLEOTIDE SEQUENCE</scope>
    <source>
        <strain evidence="3">2830</strain>
    </source>
</reference>
<feature type="domain" description="Superoxide dismutase copper/zinc binding" evidence="2">
    <location>
        <begin position="25"/>
        <end position="143"/>
    </location>
</feature>